<proteinExistence type="predicted"/>
<keyword evidence="4" id="KW-1185">Reference proteome</keyword>
<evidence type="ECO:0000256" key="2">
    <source>
        <dbReference type="SAM" id="Phobius"/>
    </source>
</evidence>
<evidence type="ECO:0000313" key="3">
    <source>
        <dbReference type="EMBL" id="KAK9815643.1"/>
    </source>
</evidence>
<feature type="region of interest" description="Disordered" evidence="1">
    <location>
        <begin position="157"/>
        <end position="216"/>
    </location>
</feature>
<dbReference type="Proteomes" id="UP001489004">
    <property type="component" value="Unassembled WGS sequence"/>
</dbReference>
<dbReference type="AlphaFoldDB" id="A0AAW1Q083"/>
<name>A0AAW1Q083_9CHLO</name>
<gene>
    <name evidence="3" type="ORF">WJX72_007312</name>
</gene>
<evidence type="ECO:0000313" key="4">
    <source>
        <dbReference type="Proteomes" id="UP001489004"/>
    </source>
</evidence>
<feature type="compositionally biased region" description="Low complexity" evidence="1">
    <location>
        <begin position="164"/>
        <end position="182"/>
    </location>
</feature>
<evidence type="ECO:0000256" key="1">
    <source>
        <dbReference type="SAM" id="MobiDB-lite"/>
    </source>
</evidence>
<dbReference type="EMBL" id="JALJOR010000006">
    <property type="protein sequence ID" value="KAK9815643.1"/>
    <property type="molecule type" value="Genomic_DNA"/>
</dbReference>
<keyword evidence="2" id="KW-1133">Transmembrane helix</keyword>
<feature type="transmembrane region" description="Helical" evidence="2">
    <location>
        <begin position="44"/>
        <end position="65"/>
    </location>
</feature>
<comment type="caution">
    <text evidence="3">The sequence shown here is derived from an EMBL/GenBank/DDBJ whole genome shotgun (WGS) entry which is preliminary data.</text>
</comment>
<protein>
    <recommendedName>
        <fullName evidence="5">Store-operated calcium entry-associated regulatory factor</fullName>
    </recommendedName>
</protein>
<evidence type="ECO:0008006" key="5">
    <source>
        <dbReference type="Google" id="ProtNLM"/>
    </source>
</evidence>
<feature type="region of interest" description="Disordered" evidence="1">
    <location>
        <begin position="103"/>
        <end position="132"/>
    </location>
</feature>
<keyword evidence="2" id="KW-0812">Transmembrane</keyword>
<reference evidence="3 4" key="1">
    <citation type="journal article" date="2024" name="Nat. Commun.">
        <title>Phylogenomics reveals the evolutionary origins of lichenization in chlorophyte algae.</title>
        <authorList>
            <person name="Puginier C."/>
            <person name="Libourel C."/>
            <person name="Otte J."/>
            <person name="Skaloud P."/>
            <person name="Haon M."/>
            <person name="Grisel S."/>
            <person name="Petersen M."/>
            <person name="Berrin J.G."/>
            <person name="Delaux P.M."/>
            <person name="Dal Grande F."/>
            <person name="Keller J."/>
        </authorList>
    </citation>
    <scope>NUCLEOTIDE SEQUENCE [LARGE SCALE GENOMIC DNA]</scope>
    <source>
        <strain evidence="3 4">SAG 2043</strain>
    </source>
</reference>
<accession>A0AAW1Q083</accession>
<organism evidence="3 4">
    <name type="scientific">[Myrmecia] bisecta</name>
    <dbReference type="NCBI Taxonomy" id="41462"/>
    <lineage>
        <taxon>Eukaryota</taxon>
        <taxon>Viridiplantae</taxon>
        <taxon>Chlorophyta</taxon>
        <taxon>core chlorophytes</taxon>
        <taxon>Trebouxiophyceae</taxon>
        <taxon>Trebouxiales</taxon>
        <taxon>Trebouxiaceae</taxon>
        <taxon>Myrmecia</taxon>
    </lineage>
</organism>
<sequence length="216" mass="22756">MESSGLPGKESLEVTTSHSRKLLWYNNCYYQNGYRYCNRNSGGLAGAIIGGIIFISFVLCFFYLISVCWRRRQLAEQSQYGYDGQQPGAATYPAQPYNGSYGGYPNPGYPSSGPPPGYPNTGVQQGYPVSGSAAGYHPQYPPTFVAHVKSDFQSFGKKFGSGRQSQNGAGASNSAAANTAPAGGQGGTAAPQDVQMTEVPLGTPTGQQRPGNGPAV</sequence>
<keyword evidence="2" id="KW-0472">Membrane</keyword>